<feature type="domain" description="C2H2-type" evidence="11">
    <location>
        <begin position="349"/>
        <end position="376"/>
    </location>
</feature>
<feature type="domain" description="C2H2-type" evidence="11">
    <location>
        <begin position="206"/>
        <end position="234"/>
    </location>
</feature>
<keyword evidence="3" id="KW-0677">Repeat</keyword>
<feature type="region of interest" description="Disordered" evidence="10">
    <location>
        <begin position="107"/>
        <end position="131"/>
    </location>
</feature>
<evidence type="ECO:0000256" key="4">
    <source>
        <dbReference type="ARBA" id="ARBA00022771"/>
    </source>
</evidence>
<keyword evidence="7" id="KW-0539">Nucleus</keyword>
<evidence type="ECO:0000256" key="6">
    <source>
        <dbReference type="ARBA" id="ARBA00023125"/>
    </source>
</evidence>
<feature type="region of interest" description="Disordered" evidence="10">
    <location>
        <begin position="418"/>
        <end position="509"/>
    </location>
</feature>
<feature type="domain" description="C2H2-type" evidence="11">
    <location>
        <begin position="321"/>
        <end position="348"/>
    </location>
</feature>
<evidence type="ECO:0000259" key="12">
    <source>
        <dbReference type="PROSITE" id="PS51915"/>
    </source>
</evidence>
<feature type="domain" description="C2H2-type" evidence="11">
    <location>
        <begin position="293"/>
        <end position="320"/>
    </location>
</feature>
<dbReference type="EMBL" id="AP028920">
    <property type="protein sequence ID" value="BET00926.1"/>
    <property type="molecule type" value="Genomic_DNA"/>
</dbReference>
<evidence type="ECO:0000256" key="7">
    <source>
        <dbReference type="ARBA" id="ARBA00023242"/>
    </source>
</evidence>
<evidence type="ECO:0000256" key="8">
    <source>
        <dbReference type="PROSITE-ProRule" id="PRU00042"/>
    </source>
</evidence>
<feature type="compositionally biased region" description="Basic and acidic residues" evidence="10">
    <location>
        <begin position="471"/>
        <end position="499"/>
    </location>
</feature>
<evidence type="ECO:0000256" key="9">
    <source>
        <dbReference type="PROSITE-ProRule" id="PRU01263"/>
    </source>
</evidence>
<dbReference type="Gene3D" id="3.40.1800.20">
    <property type="match status" value="1"/>
</dbReference>
<keyword evidence="5 9" id="KW-0862">Zinc</keyword>
<gene>
    <name evidence="13" type="ORF">NTJ_13743</name>
</gene>
<feature type="domain" description="C2H2-type" evidence="11">
    <location>
        <begin position="597"/>
        <end position="624"/>
    </location>
</feature>
<evidence type="ECO:0000256" key="5">
    <source>
        <dbReference type="ARBA" id="ARBA00022833"/>
    </source>
</evidence>
<sequence length="684" mass="77808">MFQSTQQSVPIDVDFRIDEICRLCRSSKGVMSYIFSSVGIDTTVPLSERITSLVNIRMQEGDGLPSLICHRCLFQVEQINEFKSLCEQSDVLLRHFVSFQVLMQMEDEEKKKRSNGENRTSGTHGGQTMRTNGFAFDDDSNCKADADSGSDNAAELYQAMDQSDDQNSDDDDTDENHLACSTCNKRFTLQEALERHFLIHTQDGPFPCDYCAALLPDKALLRVHWRQVHAGNKSHMCQTCGEAFHLKENLAKHTGRHDRLKPFRCSEPMCNKGFAYKSDLRKHAVIHTGIRPYVCPICLKGFTRSTNLNKHARVHNGSKPFPCAECDKMFATRGDLMRHSMIHTGEKPYSCSICFLSFNRKDKLTRHEKLHTEPQRAHACNECPTSFNRKEDLTKHVQFHHYASICPEDELNGIKQEREDDAGSTKECNEIESEETPTDLRIVRRDNDGKPEDDGCDSSSEEETATNGHNNSKDLEELGKDEPLELTKKVKPEPVKEPADVNDEATSEDVIISVDPTNWEDSSSSNSRPSQQETIQHFQCETCRKMFNNAEELSRHTASAHSTGKSRDFICPICNKGFHQRRELVRHSLTHTGFKPYSCEICGKAFARRDKLTRHMKTHGIERVQHGRDPSTCGVCMKSYSSRHNLSRHLLTHTNCKPYQCDLCAAAYSRKDKLVKHIQTVHTI</sequence>
<feature type="compositionally biased region" description="Acidic residues" evidence="10">
    <location>
        <begin position="454"/>
        <end position="464"/>
    </location>
</feature>
<dbReference type="SMART" id="SM00868">
    <property type="entry name" value="zf-AD"/>
    <property type="match status" value="1"/>
</dbReference>
<feature type="domain" description="C2H2-type" evidence="11">
    <location>
        <begin position="235"/>
        <end position="262"/>
    </location>
</feature>
<keyword evidence="14" id="KW-1185">Reference proteome</keyword>
<evidence type="ECO:0000256" key="10">
    <source>
        <dbReference type="SAM" id="MobiDB-lite"/>
    </source>
</evidence>
<evidence type="ECO:0000256" key="2">
    <source>
        <dbReference type="ARBA" id="ARBA00022723"/>
    </source>
</evidence>
<feature type="binding site" evidence="9">
    <location>
        <position position="72"/>
    </location>
    <ligand>
        <name>Zn(2+)</name>
        <dbReference type="ChEBI" id="CHEBI:29105"/>
    </ligand>
</feature>
<name>A0ABN7B956_9HEMI</name>
<evidence type="ECO:0000256" key="3">
    <source>
        <dbReference type="ARBA" id="ARBA00022737"/>
    </source>
</evidence>
<dbReference type="SUPFAM" id="SSF57716">
    <property type="entry name" value="Glucocorticoid receptor-like (DNA-binding domain)"/>
    <property type="match status" value="1"/>
</dbReference>
<feature type="domain" description="C2H2-type" evidence="11">
    <location>
        <begin position="178"/>
        <end position="205"/>
    </location>
</feature>
<reference evidence="13 14" key="1">
    <citation type="submission" date="2023-09" db="EMBL/GenBank/DDBJ databases">
        <title>Nesidiocoris tenuis whole genome shotgun sequence.</title>
        <authorList>
            <person name="Shibata T."/>
            <person name="Shimoda M."/>
            <person name="Kobayashi T."/>
            <person name="Uehara T."/>
        </authorList>
    </citation>
    <scope>NUCLEOTIDE SEQUENCE [LARGE SCALE GENOMIC DNA]</scope>
    <source>
        <strain evidence="13 14">Japan</strain>
    </source>
</reference>
<dbReference type="InterPro" id="IPR012934">
    <property type="entry name" value="Znf_AD"/>
</dbReference>
<dbReference type="InterPro" id="IPR013087">
    <property type="entry name" value="Znf_C2H2_type"/>
</dbReference>
<keyword evidence="2 9" id="KW-0479">Metal-binding</keyword>
<dbReference type="Pfam" id="PF00096">
    <property type="entry name" value="zf-C2H2"/>
    <property type="match status" value="10"/>
</dbReference>
<feature type="compositionally biased region" description="Basic and acidic residues" evidence="10">
    <location>
        <begin position="441"/>
        <end position="453"/>
    </location>
</feature>
<evidence type="ECO:0000256" key="1">
    <source>
        <dbReference type="ARBA" id="ARBA00004123"/>
    </source>
</evidence>
<feature type="domain" description="C2H2-type" evidence="11">
    <location>
        <begin position="378"/>
        <end position="400"/>
    </location>
</feature>
<feature type="binding site" evidence="9">
    <location>
        <position position="69"/>
    </location>
    <ligand>
        <name>Zn(2+)</name>
        <dbReference type="ChEBI" id="CHEBI:29105"/>
    </ligand>
</feature>
<proteinExistence type="predicted"/>
<evidence type="ECO:0000259" key="11">
    <source>
        <dbReference type="PROSITE" id="PS50157"/>
    </source>
</evidence>
<feature type="region of interest" description="Disordered" evidence="10">
    <location>
        <begin position="514"/>
        <end position="533"/>
    </location>
</feature>
<feature type="domain" description="C2H2-type" evidence="11">
    <location>
        <begin position="263"/>
        <end position="292"/>
    </location>
</feature>
<keyword evidence="4 8" id="KW-0863">Zinc-finger</keyword>
<feature type="binding site" evidence="9">
    <location>
        <position position="21"/>
    </location>
    <ligand>
        <name>Zn(2+)</name>
        <dbReference type="ChEBI" id="CHEBI:29105"/>
    </ligand>
</feature>
<dbReference type="InterPro" id="IPR036236">
    <property type="entry name" value="Znf_C2H2_sf"/>
</dbReference>
<dbReference type="PROSITE" id="PS50157">
    <property type="entry name" value="ZINC_FINGER_C2H2_2"/>
    <property type="match status" value="13"/>
</dbReference>
<feature type="domain" description="C2H2-type" evidence="11">
    <location>
        <begin position="631"/>
        <end position="658"/>
    </location>
</feature>
<dbReference type="Gene3D" id="3.30.160.60">
    <property type="entry name" value="Classic Zinc Finger"/>
    <property type="match status" value="11"/>
</dbReference>
<evidence type="ECO:0000313" key="14">
    <source>
        <dbReference type="Proteomes" id="UP001307889"/>
    </source>
</evidence>
<dbReference type="Pfam" id="PF07776">
    <property type="entry name" value="zf-AD"/>
    <property type="match status" value="1"/>
</dbReference>
<dbReference type="PANTHER" id="PTHR24404">
    <property type="entry name" value="ZINC FINGER PROTEIN"/>
    <property type="match status" value="1"/>
</dbReference>
<dbReference type="InterPro" id="IPR050589">
    <property type="entry name" value="Ikaros_C2H2-ZF"/>
</dbReference>
<feature type="domain" description="C2H2-type" evidence="11">
    <location>
        <begin position="659"/>
        <end position="684"/>
    </location>
</feature>
<protein>
    <submittedName>
        <fullName evidence="13">Zinc finger, C2H2 type</fullName>
    </submittedName>
</protein>
<dbReference type="PROSITE" id="PS00028">
    <property type="entry name" value="ZINC_FINGER_C2H2_1"/>
    <property type="match status" value="12"/>
</dbReference>
<dbReference type="PROSITE" id="PS51915">
    <property type="entry name" value="ZAD"/>
    <property type="match status" value="1"/>
</dbReference>
<feature type="compositionally biased region" description="Polar residues" evidence="10">
    <location>
        <begin position="117"/>
        <end position="131"/>
    </location>
</feature>
<comment type="subcellular location">
    <subcellularLocation>
        <location evidence="1">Nucleus</location>
    </subcellularLocation>
</comment>
<dbReference type="SUPFAM" id="SSF57667">
    <property type="entry name" value="beta-beta-alpha zinc fingers"/>
    <property type="match status" value="7"/>
</dbReference>
<dbReference type="Proteomes" id="UP001307889">
    <property type="component" value="Chromosome 12"/>
</dbReference>
<evidence type="ECO:0000313" key="13">
    <source>
        <dbReference type="EMBL" id="BET00926.1"/>
    </source>
</evidence>
<dbReference type="SMART" id="SM00355">
    <property type="entry name" value="ZnF_C2H2"/>
    <property type="match status" value="13"/>
</dbReference>
<feature type="domain" description="ZAD" evidence="12">
    <location>
        <begin position="19"/>
        <end position="96"/>
    </location>
</feature>
<accession>A0ABN7B956</accession>
<keyword evidence="6" id="KW-0238">DNA-binding</keyword>
<organism evidence="13 14">
    <name type="scientific">Nesidiocoris tenuis</name>
    <dbReference type="NCBI Taxonomy" id="355587"/>
    <lineage>
        <taxon>Eukaryota</taxon>
        <taxon>Metazoa</taxon>
        <taxon>Ecdysozoa</taxon>
        <taxon>Arthropoda</taxon>
        <taxon>Hexapoda</taxon>
        <taxon>Insecta</taxon>
        <taxon>Pterygota</taxon>
        <taxon>Neoptera</taxon>
        <taxon>Paraneoptera</taxon>
        <taxon>Hemiptera</taxon>
        <taxon>Heteroptera</taxon>
        <taxon>Panheteroptera</taxon>
        <taxon>Cimicomorpha</taxon>
        <taxon>Miridae</taxon>
        <taxon>Dicyphina</taxon>
        <taxon>Nesidiocoris</taxon>
    </lineage>
</organism>
<feature type="compositionally biased region" description="Basic and acidic residues" evidence="10">
    <location>
        <begin position="418"/>
        <end position="429"/>
    </location>
</feature>
<feature type="binding site" evidence="9">
    <location>
        <position position="24"/>
    </location>
    <ligand>
        <name>Zn(2+)</name>
        <dbReference type="ChEBI" id="CHEBI:29105"/>
    </ligand>
</feature>
<feature type="domain" description="C2H2-type" evidence="11">
    <location>
        <begin position="538"/>
        <end position="566"/>
    </location>
</feature>
<dbReference type="PANTHER" id="PTHR24404:SF114">
    <property type="entry name" value="KLUMPFUSS, ISOFORM B-RELATED"/>
    <property type="match status" value="1"/>
</dbReference>
<feature type="domain" description="C2H2-type" evidence="11">
    <location>
        <begin position="569"/>
        <end position="596"/>
    </location>
</feature>